<dbReference type="InterPro" id="IPR002201">
    <property type="entry name" value="Glyco_trans_9"/>
</dbReference>
<accession>X0VLK3</accession>
<reference evidence="3" key="1">
    <citation type="journal article" date="2014" name="Front. Microbiol.">
        <title>High frequency of phylogenetically diverse reductive dehalogenase-homologous genes in deep subseafloor sedimentary metagenomes.</title>
        <authorList>
            <person name="Kawai M."/>
            <person name="Futagami T."/>
            <person name="Toyoda A."/>
            <person name="Takaki Y."/>
            <person name="Nishi S."/>
            <person name="Hori S."/>
            <person name="Arai W."/>
            <person name="Tsubouchi T."/>
            <person name="Morono Y."/>
            <person name="Uchiyama I."/>
            <person name="Ito T."/>
            <person name="Fujiyama A."/>
            <person name="Inagaki F."/>
            <person name="Takami H."/>
        </authorList>
    </citation>
    <scope>NUCLEOTIDE SEQUENCE</scope>
    <source>
        <strain evidence="3">Expedition CK06-06</strain>
    </source>
</reference>
<feature type="non-terminal residue" evidence="3">
    <location>
        <position position="180"/>
    </location>
</feature>
<dbReference type="PANTHER" id="PTHR30160">
    <property type="entry name" value="TETRAACYLDISACCHARIDE 4'-KINASE-RELATED"/>
    <property type="match status" value="1"/>
</dbReference>
<gene>
    <name evidence="3" type="ORF">S01H1_37672</name>
</gene>
<evidence type="ECO:0000256" key="1">
    <source>
        <dbReference type="ARBA" id="ARBA00022676"/>
    </source>
</evidence>
<dbReference type="Gene3D" id="3.40.50.2000">
    <property type="entry name" value="Glycogen Phosphorylase B"/>
    <property type="match status" value="1"/>
</dbReference>
<proteinExistence type="predicted"/>
<name>X0VLK3_9ZZZZ</name>
<dbReference type="GO" id="GO:0009244">
    <property type="term" value="P:lipopolysaccharide core region biosynthetic process"/>
    <property type="evidence" value="ECO:0007669"/>
    <property type="project" value="TreeGrafter"/>
</dbReference>
<keyword evidence="1" id="KW-0328">Glycosyltransferase</keyword>
<sequence length="180" mass="20354">MTTPAVTALRAGYPHAFISYIVETPYRELIEGNPNLDKTIVLPITLSIKDFIRYIRQIRKEKYDLVIDFHGGPRAFLITLLSKAKLKIGYKIKYKSFIYDIKIPRSPGSGNFHSVESHINLVKTAGLSLHSPLPLFLPGAHKEEKDKVEKIITENKIEGSKIVVLHISAGNEFRDWGVNN</sequence>
<dbReference type="GO" id="GO:0005829">
    <property type="term" value="C:cytosol"/>
    <property type="evidence" value="ECO:0007669"/>
    <property type="project" value="TreeGrafter"/>
</dbReference>
<dbReference type="SUPFAM" id="SSF53756">
    <property type="entry name" value="UDP-Glycosyltransferase/glycogen phosphorylase"/>
    <property type="match status" value="1"/>
</dbReference>
<organism evidence="3">
    <name type="scientific">marine sediment metagenome</name>
    <dbReference type="NCBI Taxonomy" id="412755"/>
    <lineage>
        <taxon>unclassified sequences</taxon>
        <taxon>metagenomes</taxon>
        <taxon>ecological metagenomes</taxon>
    </lineage>
</organism>
<dbReference type="GO" id="GO:0008713">
    <property type="term" value="F:ADP-heptose-lipopolysaccharide heptosyltransferase activity"/>
    <property type="evidence" value="ECO:0007669"/>
    <property type="project" value="TreeGrafter"/>
</dbReference>
<dbReference type="CDD" id="cd03789">
    <property type="entry name" value="GT9_LPS_heptosyltransferase"/>
    <property type="match status" value="1"/>
</dbReference>
<comment type="caution">
    <text evidence="3">The sequence shown here is derived from an EMBL/GenBank/DDBJ whole genome shotgun (WGS) entry which is preliminary data.</text>
</comment>
<protein>
    <recommendedName>
        <fullName evidence="4">Glycosyltransferase subfamily 4-like N-terminal domain-containing protein</fullName>
    </recommendedName>
</protein>
<evidence type="ECO:0008006" key="4">
    <source>
        <dbReference type="Google" id="ProtNLM"/>
    </source>
</evidence>
<dbReference type="AlphaFoldDB" id="X0VLK3"/>
<dbReference type="EMBL" id="BARS01023667">
    <property type="protein sequence ID" value="GAG13373.1"/>
    <property type="molecule type" value="Genomic_DNA"/>
</dbReference>
<evidence type="ECO:0000256" key="2">
    <source>
        <dbReference type="ARBA" id="ARBA00022679"/>
    </source>
</evidence>
<evidence type="ECO:0000313" key="3">
    <source>
        <dbReference type="EMBL" id="GAG13373.1"/>
    </source>
</evidence>
<dbReference type="InterPro" id="IPR051199">
    <property type="entry name" value="LPS_LOS_Heptosyltrfase"/>
</dbReference>
<keyword evidence="2" id="KW-0808">Transferase</keyword>
<dbReference type="PANTHER" id="PTHR30160:SF1">
    <property type="entry name" value="LIPOPOLYSACCHARIDE 1,2-N-ACETYLGLUCOSAMINETRANSFERASE-RELATED"/>
    <property type="match status" value="1"/>
</dbReference>